<keyword evidence="1 2" id="KW-0597">Phosphoprotein</keyword>
<dbReference type="Gene3D" id="3.40.50.2300">
    <property type="match status" value="1"/>
</dbReference>
<evidence type="ECO:0000313" key="4">
    <source>
        <dbReference type="EMBL" id="MBC5781897.1"/>
    </source>
</evidence>
<dbReference type="InterPro" id="IPR011006">
    <property type="entry name" value="CheY-like_superfamily"/>
</dbReference>
<reference evidence="4" key="1">
    <citation type="submission" date="2020-08" db="EMBL/GenBank/DDBJ databases">
        <title>Ramlibacter sp. USB13 16S ribosomal RNA gene genome sequencing and assembly.</title>
        <authorList>
            <person name="Kang M."/>
        </authorList>
    </citation>
    <scope>NUCLEOTIDE SEQUENCE</scope>
    <source>
        <strain evidence="4">USB13</strain>
    </source>
</reference>
<keyword evidence="5" id="KW-1185">Reference proteome</keyword>
<comment type="caution">
    <text evidence="4">The sequence shown here is derived from an EMBL/GenBank/DDBJ whole genome shotgun (WGS) entry which is preliminary data.</text>
</comment>
<dbReference type="SUPFAM" id="SSF52172">
    <property type="entry name" value="CheY-like"/>
    <property type="match status" value="1"/>
</dbReference>
<dbReference type="GO" id="GO:0000160">
    <property type="term" value="P:phosphorelay signal transduction system"/>
    <property type="evidence" value="ECO:0007669"/>
    <property type="project" value="InterPro"/>
</dbReference>
<name>A0A923MQB7_9BURK</name>
<evidence type="ECO:0000313" key="5">
    <source>
        <dbReference type="Proteomes" id="UP000608513"/>
    </source>
</evidence>
<dbReference type="Proteomes" id="UP000608513">
    <property type="component" value="Unassembled WGS sequence"/>
</dbReference>
<evidence type="ECO:0000256" key="2">
    <source>
        <dbReference type="PROSITE-ProRule" id="PRU00169"/>
    </source>
</evidence>
<dbReference type="PANTHER" id="PTHR44591">
    <property type="entry name" value="STRESS RESPONSE REGULATOR PROTEIN 1"/>
    <property type="match status" value="1"/>
</dbReference>
<dbReference type="InterPro" id="IPR001789">
    <property type="entry name" value="Sig_transdc_resp-reg_receiver"/>
</dbReference>
<protein>
    <submittedName>
        <fullName evidence="4">Response regulator transcription factor</fullName>
    </submittedName>
</protein>
<proteinExistence type="predicted"/>
<dbReference type="PROSITE" id="PS50110">
    <property type="entry name" value="RESPONSE_REGULATORY"/>
    <property type="match status" value="1"/>
</dbReference>
<evidence type="ECO:0000259" key="3">
    <source>
        <dbReference type="PROSITE" id="PS50110"/>
    </source>
</evidence>
<accession>A0A923MQB7</accession>
<dbReference type="SMART" id="SM00448">
    <property type="entry name" value="REC"/>
    <property type="match status" value="1"/>
</dbReference>
<feature type="domain" description="Response regulatory" evidence="3">
    <location>
        <begin position="8"/>
        <end position="123"/>
    </location>
</feature>
<feature type="modified residue" description="4-aspartylphosphate" evidence="2">
    <location>
        <position position="55"/>
    </location>
</feature>
<dbReference type="Pfam" id="PF00072">
    <property type="entry name" value="Response_reg"/>
    <property type="match status" value="1"/>
</dbReference>
<dbReference type="EMBL" id="JACORT010000001">
    <property type="protein sequence ID" value="MBC5781897.1"/>
    <property type="molecule type" value="Genomic_DNA"/>
</dbReference>
<organism evidence="4 5">
    <name type="scientific">Ramlibacter cellulosilyticus</name>
    <dbReference type="NCBI Taxonomy" id="2764187"/>
    <lineage>
        <taxon>Bacteria</taxon>
        <taxon>Pseudomonadati</taxon>
        <taxon>Pseudomonadota</taxon>
        <taxon>Betaproteobacteria</taxon>
        <taxon>Burkholderiales</taxon>
        <taxon>Comamonadaceae</taxon>
        <taxon>Ramlibacter</taxon>
    </lineage>
</organism>
<dbReference type="PANTHER" id="PTHR44591:SF3">
    <property type="entry name" value="RESPONSE REGULATORY DOMAIN-CONTAINING PROTEIN"/>
    <property type="match status" value="1"/>
</dbReference>
<dbReference type="AlphaFoldDB" id="A0A923MQB7"/>
<dbReference type="InterPro" id="IPR050595">
    <property type="entry name" value="Bact_response_regulator"/>
</dbReference>
<gene>
    <name evidence="4" type="ORF">H8N03_03010</name>
</gene>
<sequence>MIERSQHSVLVVDDNAATRYATARSLRAGGFNIVEAAAGAEALELGEFVSAVVLDVHLPDLLGFEVCRLLRSKPTTAQLPIVYLSAMYVTEADQKHGMETGGNAYMVSPVDPEALLATLDQLIGQRPTLAH</sequence>
<evidence type="ECO:0000256" key="1">
    <source>
        <dbReference type="ARBA" id="ARBA00022553"/>
    </source>
</evidence>